<dbReference type="RefSeq" id="WP_075370317.1">
    <property type="nucleotide sequence ID" value="NZ_MSDQ01000042.1"/>
</dbReference>
<evidence type="ECO:0000313" key="4">
    <source>
        <dbReference type="Proteomes" id="UP000186806"/>
    </source>
</evidence>
<feature type="domain" description="HTH cro/C1-type" evidence="2">
    <location>
        <begin position="7"/>
        <end position="61"/>
    </location>
</feature>
<dbReference type="InterPro" id="IPR010982">
    <property type="entry name" value="Lambda_DNA-bd_dom_sf"/>
</dbReference>
<accession>A0A1Q8T909</accession>
<evidence type="ECO:0000256" key="1">
    <source>
        <dbReference type="ARBA" id="ARBA00007227"/>
    </source>
</evidence>
<sequence length="359" mass="40499">MFNHKRLIMARKRKGLTAKSLAELAGISPVTLSRIEKALNPPDDSTVEKLSKALGYPKQFLYGEDLEDLDTDAVSFRSLSTMTAKEKHSALVAGSLGLSLLSWIDDRFNLPKPDLIDLSHEVSPEHAANALRQYWNIGVQPITNLMHLMETKGVRFLAMSENTASVDAYSFWMGGVPHVYLNNFKSAERSIFDTAHELGHLVMHCNGEAKSSREAEREANAFASSFLMPKDDVISRSPRFVNTEAVINLKARWRVSAMAMAYRLHVLKLVTEWQYKSIIIELSKRGFRKGEPVGVERERSAIWPKVLSQLWSERVTKKEIANDLALPLYEVEALIEGLVPDLNEEERNKSSYTGLRSVR</sequence>
<dbReference type="PANTHER" id="PTHR43236">
    <property type="entry name" value="ANTITOXIN HIGA1"/>
    <property type="match status" value="1"/>
</dbReference>
<dbReference type="EMBL" id="MSDQ01000042">
    <property type="protein sequence ID" value="OLO10157.1"/>
    <property type="molecule type" value="Genomic_DNA"/>
</dbReference>
<dbReference type="Proteomes" id="UP000186806">
    <property type="component" value="Unassembled WGS sequence"/>
</dbReference>
<dbReference type="AlphaFoldDB" id="A0A1Q8T909"/>
<proteinExistence type="inferred from homology"/>
<dbReference type="PROSITE" id="PS50943">
    <property type="entry name" value="HTH_CROC1"/>
    <property type="match status" value="1"/>
</dbReference>
<dbReference type="PANTHER" id="PTHR43236:SF1">
    <property type="entry name" value="BLL7220 PROTEIN"/>
    <property type="match status" value="1"/>
</dbReference>
<reference evidence="3 4" key="1">
    <citation type="submission" date="2016-12" db="EMBL/GenBank/DDBJ databases">
        <title>Draft genome sequences of strains Salinicola socius SMB35, Salinicola sp. MH3R3-1 and Chromohalobacter sp. SMB17 from the Verkhnekamsk potash mining region of Russia.</title>
        <authorList>
            <person name="Mavrodi D.V."/>
            <person name="Olsson B.E."/>
            <person name="Korsakova E.S."/>
            <person name="Pyankova A."/>
            <person name="Mavrodi O.V."/>
            <person name="Plotnikova E.G."/>
        </authorList>
    </citation>
    <scope>NUCLEOTIDE SEQUENCE [LARGE SCALE GENOMIC DNA]</scope>
    <source>
        <strain evidence="3 4">SMB17</strain>
    </source>
</reference>
<dbReference type="Pfam" id="PF01381">
    <property type="entry name" value="HTH_3"/>
    <property type="match status" value="1"/>
</dbReference>
<name>A0A1Q8T909_9GAMM</name>
<dbReference type="InterPro" id="IPR052345">
    <property type="entry name" value="Rad_response_metalloprotease"/>
</dbReference>
<dbReference type="Pfam" id="PF06114">
    <property type="entry name" value="Peptidase_M78"/>
    <property type="match status" value="1"/>
</dbReference>
<evidence type="ECO:0000313" key="3">
    <source>
        <dbReference type="EMBL" id="OLO10157.1"/>
    </source>
</evidence>
<comment type="caution">
    <text evidence="3">The sequence shown here is derived from an EMBL/GenBank/DDBJ whole genome shotgun (WGS) entry which is preliminary data.</text>
</comment>
<dbReference type="Gene3D" id="1.10.260.40">
    <property type="entry name" value="lambda repressor-like DNA-binding domains"/>
    <property type="match status" value="1"/>
</dbReference>
<gene>
    <name evidence="3" type="ORF">BTW10_16305</name>
</gene>
<protein>
    <submittedName>
        <fullName evidence="3">XRE family transcriptional regulator</fullName>
    </submittedName>
</protein>
<dbReference type="InterPro" id="IPR001387">
    <property type="entry name" value="Cro/C1-type_HTH"/>
</dbReference>
<dbReference type="SUPFAM" id="SSF47413">
    <property type="entry name" value="lambda repressor-like DNA-binding domains"/>
    <property type="match status" value="1"/>
</dbReference>
<comment type="similarity">
    <text evidence="1">Belongs to the short-chain fatty acyl-CoA assimilation regulator (ScfR) family.</text>
</comment>
<dbReference type="GO" id="GO:0003677">
    <property type="term" value="F:DNA binding"/>
    <property type="evidence" value="ECO:0007669"/>
    <property type="project" value="InterPro"/>
</dbReference>
<dbReference type="CDD" id="cd00093">
    <property type="entry name" value="HTH_XRE"/>
    <property type="match status" value="1"/>
</dbReference>
<organism evidence="3 4">
    <name type="scientific">Chromohalobacter japonicus</name>
    <dbReference type="NCBI Taxonomy" id="223900"/>
    <lineage>
        <taxon>Bacteria</taxon>
        <taxon>Pseudomonadati</taxon>
        <taxon>Pseudomonadota</taxon>
        <taxon>Gammaproteobacteria</taxon>
        <taxon>Oceanospirillales</taxon>
        <taxon>Halomonadaceae</taxon>
        <taxon>Chromohalobacter</taxon>
    </lineage>
</organism>
<evidence type="ECO:0000259" key="2">
    <source>
        <dbReference type="PROSITE" id="PS50943"/>
    </source>
</evidence>
<keyword evidence="4" id="KW-1185">Reference proteome</keyword>
<dbReference type="SMART" id="SM00530">
    <property type="entry name" value="HTH_XRE"/>
    <property type="match status" value="1"/>
</dbReference>
<dbReference type="Gene3D" id="1.10.10.2910">
    <property type="match status" value="1"/>
</dbReference>
<dbReference type="InterPro" id="IPR010359">
    <property type="entry name" value="IrrE_HExxH"/>
</dbReference>